<dbReference type="SUPFAM" id="SSF46894">
    <property type="entry name" value="C-terminal effector domain of the bipartite response regulators"/>
    <property type="match status" value="1"/>
</dbReference>
<name>A0A4R5LGF2_9BURK</name>
<dbReference type="Proteomes" id="UP000295606">
    <property type="component" value="Unassembled WGS sequence"/>
</dbReference>
<protein>
    <submittedName>
        <fullName evidence="2">Helix-turn-helix transcriptional regulator</fullName>
    </submittedName>
</protein>
<dbReference type="Gene3D" id="1.10.10.10">
    <property type="entry name" value="Winged helix-like DNA-binding domain superfamily/Winged helix DNA-binding domain"/>
    <property type="match status" value="1"/>
</dbReference>
<dbReference type="GO" id="GO:0003677">
    <property type="term" value="F:DNA binding"/>
    <property type="evidence" value="ECO:0007669"/>
    <property type="project" value="InterPro"/>
</dbReference>
<dbReference type="EMBL" id="SMOD01000008">
    <property type="protein sequence ID" value="TDG08117.1"/>
    <property type="molecule type" value="Genomic_DNA"/>
</dbReference>
<proteinExistence type="predicted"/>
<dbReference type="SMART" id="SM00421">
    <property type="entry name" value="HTH_LUXR"/>
    <property type="match status" value="1"/>
</dbReference>
<evidence type="ECO:0000259" key="1">
    <source>
        <dbReference type="SMART" id="SM00421"/>
    </source>
</evidence>
<dbReference type="InterPro" id="IPR036388">
    <property type="entry name" value="WH-like_DNA-bd_sf"/>
</dbReference>
<dbReference type="RefSeq" id="WP_133183026.1">
    <property type="nucleotide sequence ID" value="NZ_SMOD01000008.1"/>
</dbReference>
<dbReference type="InterPro" id="IPR000792">
    <property type="entry name" value="Tscrpt_reg_LuxR_C"/>
</dbReference>
<evidence type="ECO:0000313" key="3">
    <source>
        <dbReference type="Proteomes" id="UP000295606"/>
    </source>
</evidence>
<dbReference type="OrthoDB" id="5497412at2"/>
<evidence type="ECO:0000313" key="2">
    <source>
        <dbReference type="EMBL" id="TDG08117.1"/>
    </source>
</evidence>
<dbReference type="InterPro" id="IPR016032">
    <property type="entry name" value="Sig_transdc_resp-reg_C-effctor"/>
</dbReference>
<organism evidence="2 3">
    <name type="scientific">Paraburkholderia guartelaensis</name>
    <dbReference type="NCBI Taxonomy" id="2546446"/>
    <lineage>
        <taxon>Bacteria</taxon>
        <taxon>Pseudomonadati</taxon>
        <taxon>Pseudomonadota</taxon>
        <taxon>Betaproteobacteria</taxon>
        <taxon>Burkholderiales</taxon>
        <taxon>Burkholderiaceae</taxon>
        <taxon>Paraburkholderia</taxon>
    </lineage>
</organism>
<dbReference type="InterPro" id="IPR000014">
    <property type="entry name" value="PAS"/>
</dbReference>
<dbReference type="InterPro" id="IPR035965">
    <property type="entry name" value="PAS-like_dom_sf"/>
</dbReference>
<gene>
    <name evidence="2" type="ORF">E1N52_12095</name>
</gene>
<dbReference type="AlphaFoldDB" id="A0A4R5LGF2"/>
<dbReference type="Pfam" id="PF13188">
    <property type="entry name" value="PAS_8"/>
    <property type="match status" value="1"/>
</dbReference>
<accession>A0A4R5LGF2</accession>
<dbReference type="SUPFAM" id="SSF55785">
    <property type="entry name" value="PYP-like sensor domain (PAS domain)"/>
    <property type="match status" value="1"/>
</dbReference>
<reference evidence="2 3" key="1">
    <citation type="submission" date="2019-03" db="EMBL/GenBank/DDBJ databases">
        <title>Paraburkholderia sp. isolated from native Mimosa gymnas in Guartela State Park, Brazil.</title>
        <authorList>
            <person name="Paulitsch F."/>
            <person name="Hungria M."/>
            <person name="Delamuta J.R.M."/>
            <person name="Ribeiro R.A."/>
            <person name="Dall'Agnol R."/>
            <person name="Silva J.S.B."/>
        </authorList>
    </citation>
    <scope>NUCLEOTIDE SEQUENCE [LARGE SCALE GENOMIC DNA]</scope>
    <source>
        <strain evidence="2 3">CNPSo 3008</strain>
    </source>
</reference>
<dbReference type="GO" id="GO:0006355">
    <property type="term" value="P:regulation of DNA-templated transcription"/>
    <property type="evidence" value="ECO:0007669"/>
    <property type="project" value="InterPro"/>
</dbReference>
<feature type="domain" description="HTH luxR-type" evidence="1">
    <location>
        <begin position="302"/>
        <end position="360"/>
    </location>
</feature>
<sequence>MSDELLNHVALIDTIYAAALGDATWEDALQGLRCTLGTRTATLLSYDDTTQLALIDHAVGDDEAWLESCQREYSSEFYLHDPGVRVIGTWAAGRWFEDRAIMTQQQRARSVFHQEFMRPNGLGSISGVFIHRHRGDSKYLSLLGGPDSEGFTPAQQRECIALGAHFSRALRMQARLDQLESRAALAESALESLPLPIFLLDDRRTLLFANSAAASLMATEPVLRFLHDRFIPDACQDDVQWRTALARGGIVLRRADGTRLTLALMPVPPQSMLAQQHTQSVTLMTSTGLVTPRERETRLQLFYGLTASEAQVAVAVCCDGLSPVQCAESRCVSVGTVRSQLKSIHAKMAVSRTADLVRLVLAV</sequence>
<comment type="caution">
    <text evidence="2">The sequence shown here is derived from an EMBL/GenBank/DDBJ whole genome shotgun (WGS) entry which is preliminary data.</text>
</comment>